<evidence type="ECO:0000256" key="1">
    <source>
        <dbReference type="ARBA" id="ARBA00023125"/>
    </source>
</evidence>
<feature type="compositionally biased region" description="Basic and acidic residues" evidence="3">
    <location>
        <begin position="118"/>
        <end position="163"/>
    </location>
</feature>
<dbReference type="GO" id="GO:0003697">
    <property type="term" value="F:single-stranded DNA binding"/>
    <property type="evidence" value="ECO:0007669"/>
    <property type="project" value="InterPro"/>
</dbReference>
<reference evidence="4" key="2">
    <citation type="submission" date="2015-10" db="EMBL/GenBank/DDBJ databases">
        <authorList>
            <person name="Gilbert D.G."/>
        </authorList>
    </citation>
    <scope>NUCLEOTIDE SEQUENCE</scope>
    <source>
        <strain evidence="4">GO-13</strain>
    </source>
</reference>
<proteinExistence type="predicted"/>
<dbReference type="AlphaFoldDB" id="A0A0T6BI73"/>
<sequence length="202" mass="23743">MLSYVNLIGRITNEIKLEYTSKDNEKVFFYLAIVKPMQKKESFTIPVLAYGDTALRMIENNVNKGDLVCVEGVLDGYQEGRKTMITTLAKNVVYLEPQEIRTKRHIEQGIKLPNQHNQRYDDHRRWNGYSEDHKSPDYGHSSKVDHTYGDRSQPQREKGDRRQYRNRGFDNYQNERNQYGRGYGGKRRGGERGYQPDDELPF</sequence>
<protein>
    <submittedName>
        <fullName evidence="5">Single-stranded DNA-binding protein</fullName>
    </submittedName>
</protein>
<feature type="region of interest" description="Disordered" evidence="3">
    <location>
        <begin position="105"/>
        <end position="202"/>
    </location>
</feature>
<dbReference type="Pfam" id="PF00436">
    <property type="entry name" value="SSB"/>
    <property type="match status" value="1"/>
</dbReference>
<evidence type="ECO:0000256" key="3">
    <source>
        <dbReference type="SAM" id="MobiDB-lite"/>
    </source>
</evidence>
<evidence type="ECO:0000313" key="5">
    <source>
        <dbReference type="EMBL" id="MEC0487094.1"/>
    </source>
</evidence>
<reference evidence="5 7" key="3">
    <citation type="submission" date="2023-03" db="EMBL/GenBank/DDBJ databases">
        <title>Agriculturally important microbes genome sequencing.</title>
        <authorList>
            <person name="Dunlap C."/>
        </authorList>
    </citation>
    <scope>NUCLEOTIDE SEQUENCE [LARGE SCALE GENOMIC DNA]</scope>
    <source>
        <strain evidence="5 7">CBP-3203</strain>
    </source>
</reference>
<dbReference type="Gene3D" id="2.40.50.140">
    <property type="entry name" value="Nucleic acid-binding proteins"/>
    <property type="match status" value="1"/>
</dbReference>
<dbReference type="PROSITE" id="PS50935">
    <property type="entry name" value="SSB"/>
    <property type="match status" value="1"/>
</dbReference>
<dbReference type="Proteomes" id="UP000036168">
    <property type="component" value="Unassembled WGS sequence"/>
</dbReference>
<evidence type="ECO:0000313" key="7">
    <source>
        <dbReference type="Proteomes" id="UP001341297"/>
    </source>
</evidence>
<dbReference type="InterPro" id="IPR000424">
    <property type="entry name" value="Primosome_PriB/ssb"/>
</dbReference>
<dbReference type="EMBL" id="JARRTL010000027">
    <property type="protein sequence ID" value="MEC0487094.1"/>
    <property type="molecule type" value="Genomic_DNA"/>
</dbReference>
<dbReference type="EMBL" id="LECW02000082">
    <property type="protein sequence ID" value="KRT87043.1"/>
    <property type="molecule type" value="Genomic_DNA"/>
</dbReference>
<dbReference type="InterPro" id="IPR012340">
    <property type="entry name" value="NA-bd_OB-fold"/>
</dbReference>
<dbReference type="SUPFAM" id="SSF50249">
    <property type="entry name" value="Nucleic acid-binding proteins"/>
    <property type="match status" value="1"/>
</dbReference>
<keyword evidence="7" id="KW-1185">Reference proteome</keyword>
<comment type="caution">
    <text evidence="4">The sequence shown here is derived from an EMBL/GenBank/DDBJ whole genome shotgun (WGS) entry which is preliminary data.</text>
</comment>
<reference evidence="4 6" key="1">
    <citation type="journal article" date="2015" name="Int. J. Syst. Evol. Microbiol.">
        <title>Bacillus glycinifermentans sp. nov., isolated from fermented soybean paste.</title>
        <authorList>
            <person name="Kim S.J."/>
            <person name="Dunlap C.A."/>
            <person name="Kwon S.W."/>
            <person name="Rooney A.P."/>
        </authorList>
    </citation>
    <scope>NUCLEOTIDE SEQUENCE [LARGE SCALE GENOMIC DNA]</scope>
    <source>
        <strain evidence="4 6">GO-13</strain>
    </source>
</reference>
<evidence type="ECO:0000313" key="6">
    <source>
        <dbReference type="Proteomes" id="UP000036168"/>
    </source>
</evidence>
<name>A0A0T6BI73_9BACI</name>
<evidence type="ECO:0000313" key="4">
    <source>
        <dbReference type="EMBL" id="KRT87043.1"/>
    </source>
</evidence>
<dbReference type="Proteomes" id="UP001341297">
    <property type="component" value="Unassembled WGS sequence"/>
</dbReference>
<dbReference type="RefSeq" id="WP_048354175.1">
    <property type="nucleotide sequence ID" value="NZ_JARRTL010000027.1"/>
</dbReference>
<accession>A0A0T6BI73</accession>
<evidence type="ECO:0000256" key="2">
    <source>
        <dbReference type="PROSITE-ProRule" id="PRU00252"/>
    </source>
</evidence>
<organism evidence="4 6">
    <name type="scientific">Bacillus glycinifermentans</name>
    <dbReference type="NCBI Taxonomy" id="1664069"/>
    <lineage>
        <taxon>Bacteria</taxon>
        <taxon>Bacillati</taxon>
        <taxon>Bacillota</taxon>
        <taxon>Bacilli</taxon>
        <taxon>Bacillales</taxon>
        <taxon>Bacillaceae</taxon>
        <taxon>Bacillus</taxon>
    </lineage>
</organism>
<gene>
    <name evidence="4" type="ORF">AB447_208740</name>
    <name evidence="5" type="ORF">P8828_20280</name>
</gene>
<keyword evidence="1 2" id="KW-0238">DNA-binding</keyword>